<reference evidence="1 2" key="1">
    <citation type="submission" date="2018-11" db="EMBL/GenBank/DDBJ databases">
        <authorList>
            <consortium name="Pathogen Informatics"/>
        </authorList>
    </citation>
    <scope>NUCLEOTIDE SEQUENCE [LARGE SCALE GENOMIC DNA]</scope>
</reference>
<dbReference type="Proteomes" id="UP000281553">
    <property type="component" value="Unassembled WGS sequence"/>
</dbReference>
<dbReference type="AlphaFoldDB" id="A0A3P6QF14"/>
<name>A0A3P6QF14_DIBLA</name>
<proteinExistence type="predicted"/>
<evidence type="ECO:0000313" key="2">
    <source>
        <dbReference type="Proteomes" id="UP000281553"/>
    </source>
</evidence>
<organism evidence="1 2">
    <name type="scientific">Dibothriocephalus latus</name>
    <name type="common">Fish tapeworm</name>
    <name type="synonym">Diphyllobothrium latum</name>
    <dbReference type="NCBI Taxonomy" id="60516"/>
    <lineage>
        <taxon>Eukaryota</taxon>
        <taxon>Metazoa</taxon>
        <taxon>Spiralia</taxon>
        <taxon>Lophotrochozoa</taxon>
        <taxon>Platyhelminthes</taxon>
        <taxon>Cestoda</taxon>
        <taxon>Eucestoda</taxon>
        <taxon>Diphyllobothriidea</taxon>
        <taxon>Diphyllobothriidae</taxon>
        <taxon>Dibothriocephalus</taxon>
    </lineage>
</organism>
<dbReference type="Pfam" id="PF15074">
    <property type="entry name" value="CFAP90"/>
    <property type="match status" value="1"/>
</dbReference>
<dbReference type="OrthoDB" id="10057935at2759"/>
<gene>
    <name evidence="1" type="ORF">DILT_LOCUS210</name>
</gene>
<dbReference type="PANTHER" id="PTHR34444:SF1">
    <property type="entry name" value="CILIA- AND FLAGELLA-ASSOCIATED PROTEIN 90"/>
    <property type="match status" value="1"/>
</dbReference>
<sequence>MLCEKLKAEIGESDRNVLHVKTEKEEFVLEGRPVMLSAFSHVAQQRDLPREYTYYNAPKKPTEKSFVYDAVFSKETGFNEKQRRDDRRHDKMVGLHIHDEEASKPIPSQSSSIFGHYLDRRCDPLDRSRVRIQLVESEFFRRNGVEFTTMMEDQ</sequence>
<dbReference type="EMBL" id="UYRU01000760">
    <property type="protein sequence ID" value="VDK30651.1"/>
    <property type="molecule type" value="Genomic_DNA"/>
</dbReference>
<accession>A0A3P6QF14</accession>
<dbReference type="InterPro" id="IPR027901">
    <property type="entry name" value="CFAP90"/>
</dbReference>
<keyword evidence="2" id="KW-1185">Reference proteome</keyword>
<protein>
    <submittedName>
        <fullName evidence="1">Uncharacterized protein</fullName>
    </submittedName>
</protein>
<dbReference type="PANTHER" id="PTHR34444">
    <property type="entry name" value="LOC361192"/>
    <property type="match status" value="1"/>
</dbReference>
<evidence type="ECO:0000313" key="1">
    <source>
        <dbReference type="EMBL" id="VDK30651.1"/>
    </source>
</evidence>